<gene>
    <name evidence="3" type="ORF">BJY20_002173</name>
</gene>
<dbReference type="RefSeq" id="WP_185991553.1">
    <property type="nucleotide sequence ID" value="NZ_JACCAE010000001.1"/>
</dbReference>
<dbReference type="InterPro" id="IPR002881">
    <property type="entry name" value="DUF58"/>
</dbReference>
<proteinExistence type="predicted"/>
<keyword evidence="4" id="KW-1185">Reference proteome</keyword>
<accession>A0A852VZ89</accession>
<feature type="domain" description="DUF58" evidence="2">
    <location>
        <begin position="240"/>
        <end position="404"/>
    </location>
</feature>
<keyword evidence="1" id="KW-1133">Transmembrane helix</keyword>
<keyword evidence="1" id="KW-0472">Membrane</keyword>
<protein>
    <submittedName>
        <fullName evidence="3">Uncharacterized protein (DUF58 family)</fullName>
    </submittedName>
</protein>
<dbReference type="PANTHER" id="PTHR34351">
    <property type="entry name" value="SLR1927 PROTEIN-RELATED"/>
    <property type="match status" value="1"/>
</dbReference>
<dbReference type="Proteomes" id="UP000554054">
    <property type="component" value="Unassembled WGS sequence"/>
</dbReference>
<dbReference type="Pfam" id="PF01882">
    <property type="entry name" value="DUF58"/>
    <property type="match status" value="1"/>
</dbReference>
<evidence type="ECO:0000256" key="1">
    <source>
        <dbReference type="SAM" id="Phobius"/>
    </source>
</evidence>
<sequence length="430" mass="47442">MKLALRVPGDSWRRRATSLRRRAGGRLLEARDRLAERTETQRAAVRPVTSVISPTAWVLACLVVLCVWAAVLWQWGEVWFAGGFLALVLLLAIPFVLGGHHVAAELHLGRNRVVVGARAHGSLVVTNTSSQRILPLTIQLPVGPTTADFDLPSLHGKQRHEELFAIPTNKRAVLDLGPVLAVRADPLWLLRRDQTLTEADLLHVHPRTVPIGSSSSGFIRDLEGKTIRKISDHDVAFHALREYVPGDDRRFIHWKTSARTGTLMVRQFEETRRAHLMLVLSTRLDDYATDDEFELAVSIAGSLGTQTLRDDHTLSQMTSTTHLRSEHPVVLLDQLAGIDYEGMAPRLSETVRRLGSEISGASIAMIVVGSLASDADLRRARRHLSLDVRTIVVRVDPGAEIELRSMADVDSATLGSLDELPILMRGLADG</sequence>
<evidence type="ECO:0000259" key="2">
    <source>
        <dbReference type="Pfam" id="PF01882"/>
    </source>
</evidence>
<reference evidence="3 4" key="1">
    <citation type="submission" date="2020-07" db="EMBL/GenBank/DDBJ databases">
        <title>Sequencing the genomes of 1000 actinobacteria strains.</title>
        <authorList>
            <person name="Klenk H.-P."/>
        </authorList>
    </citation>
    <scope>NUCLEOTIDE SEQUENCE [LARGE SCALE GENOMIC DNA]</scope>
    <source>
        <strain evidence="3 4">DSM 26154</strain>
    </source>
</reference>
<dbReference type="PANTHER" id="PTHR34351:SF1">
    <property type="entry name" value="SLR1927 PROTEIN"/>
    <property type="match status" value="1"/>
</dbReference>
<dbReference type="AlphaFoldDB" id="A0A852VZ89"/>
<organism evidence="3 4">
    <name type="scientific">Janibacter cremeus</name>
    <dbReference type="NCBI Taxonomy" id="1285192"/>
    <lineage>
        <taxon>Bacteria</taxon>
        <taxon>Bacillati</taxon>
        <taxon>Actinomycetota</taxon>
        <taxon>Actinomycetes</taxon>
        <taxon>Micrococcales</taxon>
        <taxon>Intrasporangiaceae</taxon>
        <taxon>Janibacter</taxon>
    </lineage>
</organism>
<evidence type="ECO:0000313" key="3">
    <source>
        <dbReference type="EMBL" id="NYF98781.1"/>
    </source>
</evidence>
<dbReference type="EMBL" id="JACCAE010000001">
    <property type="protein sequence ID" value="NYF98781.1"/>
    <property type="molecule type" value="Genomic_DNA"/>
</dbReference>
<comment type="caution">
    <text evidence="3">The sequence shown here is derived from an EMBL/GenBank/DDBJ whole genome shotgun (WGS) entry which is preliminary data.</text>
</comment>
<name>A0A852VZ89_9MICO</name>
<feature type="transmembrane region" description="Helical" evidence="1">
    <location>
        <begin position="79"/>
        <end position="103"/>
    </location>
</feature>
<keyword evidence="1" id="KW-0812">Transmembrane</keyword>
<evidence type="ECO:0000313" key="4">
    <source>
        <dbReference type="Proteomes" id="UP000554054"/>
    </source>
</evidence>
<feature type="transmembrane region" description="Helical" evidence="1">
    <location>
        <begin position="51"/>
        <end position="73"/>
    </location>
</feature>